<dbReference type="EMBL" id="MK072392">
    <property type="protein sequence ID" value="AYV83670.1"/>
    <property type="molecule type" value="Genomic_DNA"/>
</dbReference>
<accession>A0A3G5A8S8</accession>
<protein>
    <submittedName>
        <fullName evidence="1">Uncharacterized protein</fullName>
    </submittedName>
</protein>
<evidence type="ECO:0000313" key="1">
    <source>
        <dbReference type="EMBL" id="AYV83670.1"/>
    </source>
</evidence>
<name>A0A3G5A8S8_9VIRU</name>
<reference evidence="1" key="1">
    <citation type="submission" date="2018-10" db="EMBL/GenBank/DDBJ databases">
        <title>Hidden diversity of soil giant viruses.</title>
        <authorList>
            <person name="Schulz F."/>
            <person name="Alteio L."/>
            <person name="Goudeau D."/>
            <person name="Ryan E.M."/>
            <person name="Malmstrom R.R."/>
            <person name="Blanchard J."/>
            <person name="Woyke T."/>
        </authorList>
    </citation>
    <scope>NUCLEOTIDE SEQUENCE</scope>
    <source>
        <strain evidence="1">HYV1</strain>
    </source>
</reference>
<sequence>MKYIYSNSCDHCEKIQCSEIMDRSIFNCKCTSNRFNENCDKYFISNPHYCYYDNKNIITLIDGSLGDPFNFLLGVNNTLDLGINSDADSFLIDRSVTLPEMGLLTSNLGSADITFYGDRQSVSGQGTIKIDQVYQSRGFITLVEGKFHINFDYPKLLIKWILDDTTTGPEGEGNEARFIIVQQIRNGFKNINDIITNEETITFYSAPYTIDVMKGDIIFAYNNGDIGVSKNIINIDEVSGEMYLL</sequence>
<gene>
    <name evidence="1" type="ORF">Hyperionvirus10_6</name>
</gene>
<organism evidence="1">
    <name type="scientific">Hyperionvirus sp</name>
    <dbReference type="NCBI Taxonomy" id="2487770"/>
    <lineage>
        <taxon>Viruses</taxon>
        <taxon>Varidnaviria</taxon>
        <taxon>Bamfordvirae</taxon>
        <taxon>Nucleocytoviricota</taxon>
        <taxon>Megaviricetes</taxon>
        <taxon>Imitervirales</taxon>
        <taxon>Mimiviridae</taxon>
        <taxon>Klosneuvirinae</taxon>
    </lineage>
</organism>
<proteinExistence type="predicted"/>